<feature type="domain" description="Reverse transcriptase zinc-binding" evidence="1">
    <location>
        <begin position="63"/>
        <end position="158"/>
    </location>
</feature>
<organism evidence="2 3">
    <name type="scientific">Lithocarpus litseifolius</name>
    <dbReference type="NCBI Taxonomy" id="425828"/>
    <lineage>
        <taxon>Eukaryota</taxon>
        <taxon>Viridiplantae</taxon>
        <taxon>Streptophyta</taxon>
        <taxon>Embryophyta</taxon>
        <taxon>Tracheophyta</taxon>
        <taxon>Spermatophyta</taxon>
        <taxon>Magnoliopsida</taxon>
        <taxon>eudicotyledons</taxon>
        <taxon>Gunneridae</taxon>
        <taxon>Pentapetalae</taxon>
        <taxon>rosids</taxon>
        <taxon>fabids</taxon>
        <taxon>Fagales</taxon>
        <taxon>Fagaceae</taxon>
        <taxon>Lithocarpus</taxon>
    </lineage>
</organism>
<evidence type="ECO:0000259" key="1">
    <source>
        <dbReference type="Pfam" id="PF13966"/>
    </source>
</evidence>
<accession>A0AAW2D9Q8</accession>
<protein>
    <recommendedName>
        <fullName evidence="1">Reverse transcriptase zinc-binding domain-containing protein</fullName>
    </recommendedName>
</protein>
<keyword evidence="3" id="KW-1185">Reference proteome</keyword>
<comment type="caution">
    <text evidence="2">The sequence shown here is derived from an EMBL/GenBank/DDBJ whole genome shotgun (WGS) entry which is preliminary data.</text>
</comment>
<gene>
    <name evidence="2" type="ORF">SO802_008825</name>
</gene>
<dbReference type="Proteomes" id="UP001459277">
    <property type="component" value="Unassembled WGS sequence"/>
</dbReference>
<reference evidence="2 3" key="1">
    <citation type="submission" date="2024-01" db="EMBL/GenBank/DDBJ databases">
        <title>A telomere-to-telomere, gap-free genome of sweet tea (Lithocarpus litseifolius).</title>
        <authorList>
            <person name="Zhou J."/>
        </authorList>
    </citation>
    <scope>NUCLEOTIDE SEQUENCE [LARGE SCALE GENOMIC DNA]</scope>
    <source>
        <strain evidence="2">Zhou-2022a</strain>
        <tissue evidence="2">Leaf</tissue>
    </source>
</reference>
<name>A0AAW2D9Q8_9ROSI</name>
<evidence type="ECO:0000313" key="2">
    <source>
        <dbReference type="EMBL" id="KAL0007323.1"/>
    </source>
</evidence>
<sequence length="176" mass="19739">MGEVGVREGGGGVTQRSGEQGYRFDLILGIIEKEEIESITSLPLGRGSSDDKLIWPHVSLGIYSVKLGYNFLSKEKVSASLDNFQAPQLQGLWKQIWTCKVPNKVGNFLWRGCKNALPVKTNLVRRNVLAKDVCDHCKQLPGDTLHAVWYCPEIAAVWDTTSTWNICHSNRFLQLH</sequence>
<dbReference type="Pfam" id="PF13966">
    <property type="entry name" value="zf-RVT"/>
    <property type="match status" value="1"/>
</dbReference>
<dbReference type="AlphaFoldDB" id="A0AAW2D9Q8"/>
<dbReference type="EMBL" id="JAZDWU010000003">
    <property type="protein sequence ID" value="KAL0007323.1"/>
    <property type="molecule type" value="Genomic_DNA"/>
</dbReference>
<dbReference type="InterPro" id="IPR026960">
    <property type="entry name" value="RVT-Znf"/>
</dbReference>
<proteinExistence type="predicted"/>
<evidence type="ECO:0000313" key="3">
    <source>
        <dbReference type="Proteomes" id="UP001459277"/>
    </source>
</evidence>